<feature type="non-terminal residue" evidence="1">
    <location>
        <position position="65"/>
    </location>
</feature>
<proteinExistence type="predicted"/>
<evidence type="ECO:0000313" key="2">
    <source>
        <dbReference type="Proteomes" id="UP000595437"/>
    </source>
</evidence>
<name>A0A7T8JT41_CALRO</name>
<dbReference type="OrthoDB" id="769138at2759"/>
<dbReference type="AlphaFoldDB" id="A0A7T8JT41"/>
<accession>A0A7T8JT41</accession>
<dbReference type="EMBL" id="CP045909">
    <property type="protein sequence ID" value="QQP32514.1"/>
    <property type="molecule type" value="Genomic_DNA"/>
</dbReference>
<dbReference type="Proteomes" id="UP000595437">
    <property type="component" value="Chromosome 20"/>
</dbReference>
<evidence type="ECO:0000313" key="1">
    <source>
        <dbReference type="EMBL" id="QQP32514.1"/>
    </source>
</evidence>
<protein>
    <submittedName>
        <fullName evidence="1">Cyclin-G2</fullName>
    </submittedName>
</protein>
<sequence length="65" mass="7160">MVSVCRAAAAQLVLHGELQIPEHIPDHLLHQLEILACDSVTLQFRPSEVALALLAAEFQTRNAEM</sequence>
<keyword evidence="2" id="KW-1185">Reference proteome</keyword>
<gene>
    <name evidence="1" type="ORF">FKW44_024849</name>
</gene>
<organism evidence="1 2">
    <name type="scientific">Caligus rogercresseyi</name>
    <name type="common">Sea louse</name>
    <dbReference type="NCBI Taxonomy" id="217165"/>
    <lineage>
        <taxon>Eukaryota</taxon>
        <taxon>Metazoa</taxon>
        <taxon>Ecdysozoa</taxon>
        <taxon>Arthropoda</taxon>
        <taxon>Crustacea</taxon>
        <taxon>Multicrustacea</taxon>
        <taxon>Hexanauplia</taxon>
        <taxon>Copepoda</taxon>
        <taxon>Siphonostomatoida</taxon>
        <taxon>Caligidae</taxon>
        <taxon>Caligus</taxon>
    </lineage>
</organism>
<reference evidence="2" key="1">
    <citation type="submission" date="2021-01" db="EMBL/GenBank/DDBJ databases">
        <title>Caligus Genome Assembly.</title>
        <authorList>
            <person name="Gallardo-Escarate C."/>
        </authorList>
    </citation>
    <scope>NUCLEOTIDE SEQUENCE [LARGE SCALE GENOMIC DNA]</scope>
</reference>